<evidence type="ECO:0000259" key="7">
    <source>
        <dbReference type="Pfam" id="PF02631"/>
    </source>
</evidence>
<dbReference type="InterPro" id="IPR003783">
    <property type="entry name" value="Regulatory_RecX"/>
</dbReference>
<evidence type="ECO:0000313" key="10">
    <source>
        <dbReference type="EMBL" id="RKR70618.1"/>
    </source>
</evidence>
<protein>
    <recommendedName>
        <fullName evidence="3 5">Regulatory protein RecX</fullName>
    </recommendedName>
</protein>
<dbReference type="InterPro" id="IPR036388">
    <property type="entry name" value="WH-like_DNA-bd_sf"/>
</dbReference>
<dbReference type="HAMAP" id="MF_01114">
    <property type="entry name" value="RecX"/>
    <property type="match status" value="1"/>
</dbReference>
<dbReference type="InterPro" id="IPR053924">
    <property type="entry name" value="RecX_HTH_2nd"/>
</dbReference>
<organism evidence="10 11">
    <name type="scientific">Otariodibacter oris</name>
    <dbReference type="NCBI Taxonomy" id="1032623"/>
    <lineage>
        <taxon>Bacteria</taxon>
        <taxon>Pseudomonadati</taxon>
        <taxon>Pseudomonadota</taxon>
        <taxon>Gammaproteobacteria</taxon>
        <taxon>Pasteurellales</taxon>
        <taxon>Pasteurellaceae</taxon>
        <taxon>Otariodibacter</taxon>
    </lineage>
</organism>
<feature type="transmembrane region" description="Helical" evidence="6">
    <location>
        <begin position="6"/>
        <end position="29"/>
    </location>
</feature>
<evidence type="ECO:0000256" key="3">
    <source>
        <dbReference type="ARBA" id="ARBA00018111"/>
    </source>
</evidence>
<reference evidence="10 11" key="1">
    <citation type="submission" date="2018-10" db="EMBL/GenBank/DDBJ databases">
        <title>Genomic Encyclopedia of Type Strains, Phase IV (KMG-IV): sequencing the most valuable type-strain genomes for metagenomic binning, comparative biology and taxonomic classification.</title>
        <authorList>
            <person name="Goeker M."/>
        </authorList>
    </citation>
    <scope>NUCLEOTIDE SEQUENCE [LARGE SCALE GENOMIC DNA]</scope>
    <source>
        <strain evidence="10 11">DSM 23800</strain>
    </source>
</reference>
<dbReference type="Pfam" id="PF21982">
    <property type="entry name" value="RecX_HTH1"/>
    <property type="match status" value="1"/>
</dbReference>
<dbReference type="AlphaFoldDB" id="A0A420XEF7"/>
<evidence type="ECO:0000256" key="5">
    <source>
        <dbReference type="HAMAP-Rule" id="MF_01114"/>
    </source>
</evidence>
<feature type="domain" description="RecX second three-helical" evidence="7">
    <location>
        <begin position="66"/>
        <end position="106"/>
    </location>
</feature>
<keyword evidence="6" id="KW-0812">Transmembrane</keyword>
<keyword evidence="6" id="KW-0472">Membrane</keyword>
<sequence>MRFLDRIFYIYYVMANKYTAIQYIVYLLSRRDYSELELRQKLHQKSYAEEDIEQAMEKAQSYNWQNDQRFCTQFIRSRANQGYGPNRLKQELRLKGISSSLIAEGLENAEIDWFELAEKVFKKKCPTTLDIKAKQKLWQYMLSHGFTPEHFGHLMELSIYDE</sequence>
<dbReference type="GO" id="GO:0006282">
    <property type="term" value="P:regulation of DNA repair"/>
    <property type="evidence" value="ECO:0007669"/>
    <property type="project" value="UniProtKB-UniRule"/>
</dbReference>
<dbReference type="Pfam" id="PF21981">
    <property type="entry name" value="RecX_HTH3"/>
    <property type="match status" value="1"/>
</dbReference>
<keyword evidence="4 5" id="KW-0963">Cytoplasm</keyword>
<dbReference type="Pfam" id="PF02631">
    <property type="entry name" value="RecX_HTH2"/>
    <property type="match status" value="1"/>
</dbReference>
<evidence type="ECO:0000259" key="9">
    <source>
        <dbReference type="Pfam" id="PF21982"/>
    </source>
</evidence>
<proteinExistence type="inferred from homology"/>
<dbReference type="GO" id="GO:0005737">
    <property type="term" value="C:cytoplasm"/>
    <property type="evidence" value="ECO:0007669"/>
    <property type="project" value="UniProtKB-SubCell"/>
</dbReference>
<name>A0A420XEF7_9PAST</name>
<evidence type="ECO:0000256" key="6">
    <source>
        <dbReference type="SAM" id="Phobius"/>
    </source>
</evidence>
<dbReference type="Gene3D" id="1.10.10.10">
    <property type="entry name" value="Winged helix-like DNA-binding domain superfamily/Winged helix DNA-binding domain"/>
    <property type="match status" value="3"/>
</dbReference>
<gene>
    <name evidence="5" type="primary">recX</name>
    <name evidence="10" type="ORF">DES31_1868</name>
</gene>
<dbReference type="InterPro" id="IPR053926">
    <property type="entry name" value="RecX_HTH_1st"/>
</dbReference>
<feature type="domain" description="RecX first three-helical" evidence="9">
    <location>
        <begin position="20"/>
        <end position="58"/>
    </location>
</feature>
<dbReference type="EMBL" id="RBJC01000011">
    <property type="protein sequence ID" value="RKR70618.1"/>
    <property type="molecule type" value="Genomic_DNA"/>
</dbReference>
<evidence type="ECO:0000256" key="1">
    <source>
        <dbReference type="ARBA" id="ARBA00004496"/>
    </source>
</evidence>
<comment type="similarity">
    <text evidence="2 5">Belongs to the RecX family.</text>
</comment>
<comment type="function">
    <text evidence="5">Modulates RecA activity.</text>
</comment>
<evidence type="ECO:0000256" key="4">
    <source>
        <dbReference type="ARBA" id="ARBA00022490"/>
    </source>
</evidence>
<dbReference type="NCBIfam" id="NF001057">
    <property type="entry name" value="PRK00117.3-3"/>
    <property type="match status" value="1"/>
</dbReference>
<evidence type="ECO:0000256" key="2">
    <source>
        <dbReference type="ARBA" id="ARBA00009695"/>
    </source>
</evidence>
<feature type="domain" description="RecX third three-helical" evidence="8">
    <location>
        <begin position="115"/>
        <end position="149"/>
    </location>
</feature>
<dbReference type="Proteomes" id="UP000280099">
    <property type="component" value="Unassembled WGS sequence"/>
</dbReference>
<dbReference type="PANTHER" id="PTHR33602">
    <property type="entry name" value="REGULATORY PROTEIN RECX FAMILY PROTEIN"/>
    <property type="match status" value="1"/>
</dbReference>
<comment type="subcellular location">
    <subcellularLocation>
        <location evidence="1 5">Cytoplasm</location>
    </subcellularLocation>
</comment>
<dbReference type="InterPro" id="IPR053925">
    <property type="entry name" value="RecX_HTH_3rd"/>
</dbReference>
<accession>A0A420XEF7</accession>
<keyword evidence="6" id="KW-1133">Transmembrane helix</keyword>
<keyword evidence="11" id="KW-1185">Reference proteome</keyword>
<comment type="caution">
    <text evidence="10">The sequence shown here is derived from an EMBL/GenBank/DDBJ whole genome shotgun (WGS) entry which is preliminary data.</text>
</comment>
<evidence type="ECO:0000313" key="11">
    <source>
        <dbReference type="Proteomes" id="UP000280099"/>
    </source>
</evidence>
<evidence type="ECO:0000259" key="8">
    <source>
        <dbReference type="Pfam" id="PF21981"/>
    </source>
</evidence>
<dbReference type="PANTHER" id="PTHR33602:SF1">
    <property type="entry name" value="REGULATORY PROTEIN RECX FAMILY PROTEIN"/>
    <property type="match status" value="1"/>
</dbReference>